<organism evidence="4 5">
    <name type="scientific">Lasiosphaeris hirsuta</name>
    <dbReference type="NCBI Taxonomy" id="260670"/>
    <lineage>
        <taxon>Eukaryota</taxon>
        <taxon>Fungi</taxon>
        <taxon>Dikarya</taxon>
        <taxon>Ascomycota</taxon>
        <taxon>Pezizomycotina</taxon>
        <taxon>Sordariomycetes</taxon>
        <taxon>Sordariomycetidae</taxon>
        <taxon>Sordariales</taxon>
        <taxon>Lasiosphaeriaceae</taxon>
        <taxon>Lasiosphaeris</taxon>
    </lineage>
</organism>
<protein>
    <recommendedName>
        <fullName evidence="3">Zn(2)-C6 fungal-type domain-containing protein</fullName>
    </recommendedName>
</protein>
<feature type="compositionally biased region" description="Low complexity" evidence="2">
    <location>
        <begin position="103"/>
        <end position="114"/>
    </location>
</feature>
<keyword evidence="1" id="KW-0539">Nucleus</keyword>
<evidence type="ECO:0000313" key="4">
    <source>
        <dbReference type="EMBL" id="KAK0724050.1"/>
    </source>
</evidence>
<evidence type="ECO:0000259" key="3">
    <source>
        <dbReference type="SMART" id="SM00066"/>
    </source>
</evidence>
<evidence type="ECO:0000256" key="2">
    <source>
        <dbReference type="SAM" id="MobiDB-lite"/>
    </source>
</evidence>
<dbReference type="InterPro" id="IPR053157">
    <property type="entry name" value="Sterol_Uptake_Regulator"/>
</dbReference>
<dbReference type="Proteomes" id="UP001172102">
    <property type="component" value="Unassembled WGS sequence"/>
</dbReference>
<comment type="caution">
    <text evidence="4">The sequence shown here is derived from an EMBL/GenBank/DDBJ whole genome shotgun (WGS) entry which is preliminary data.</text>
</comment>
<feature type="domain" description="Zn(2)-C6 fungal-type" evidence="3">
    <location>
        <begin position="9"/>
        <end position="50"/>
    </location>
</feature>
<dbReference type="GO" id="GO:0001228">
    <property type="term" value="F:DNA-binding transcription activator activity, RNA polymerase II-specific"/>
    <property type="evidence" value="ECO:0007669"/>
    <property type="project" value="TreeGrafter"/>
</dbReference>
<dbReference type="SUPFAM" id="SSF57701">
    <property type="entry name" value="Zn2/Cys6 DNA-binding domain"/>
    <property type="match status" value="1"/>
</dbReference>
<dbReference type="PANTHER" id="PTHR47784:SF5">
    <property type="entry name" value="STEROL UPTAKE CONTROL PROTEIN 2"/>
    <property type="match status" value="1"/>
</dbReference>
<keyword evidence="5" id="KW-1185">Reference proteome</keyword>
<name>A0AA40AXZ4_9PEZI</name>
<feature type="compositionally biased region" description="Low complexity" evidence="2">
    <location>
        <begin position="79"/>
        <end position="92"/>
    </location>
</feature>
<evidence type="ECO:0000313" key="5">
    <source>
        <dbReference type="Proteomes" id="UP001172102"/>
    </source>
</evidence>
<dbReference type="EMBL" id="JAUKUA010000002">
    <property type="protein sequence ID" value="KAK0724050.1"/>
    <property type="molecule type" value="Genomic_DNA"/>
</dbReference>
<reference evidence="4" key="1">
    <citation type="submission" date="2023-06" db="EMBL/GenBank/DDBJ databases">
        <title>Genome-scale phylogeny and comparative genomics of the fungal order Sordariales.</title>
        <authorList>
            <consortium name="Lawrence Berkeley National Laboratory"/>
            <person name="Hensen N."/>
            <person name="Bonometti L."/>
            <person name="Westerberg I."/>
            <person name="Brannstrom I.O."/>
            <person name="Guillou S."/>
            <person name="Cros-Aarteil S."/>
            <person name="Calhoun S."/>
            <person name="Haridas S."/>
            <person name="Kuo A."/>
            <person name="Mondo S."/>
            <person name="Pangilinan J."/>
            <person name="Riley R."/>
            <person name="Labutti K."/>
            <person name="Andreopoulos B."/>
            <person name="Lipzen A."/>
            <person name="Chen C."/>
            <person name="Yanf M."/>
            <person name="Daum C."/>
            <person name="Ng V."/>
            <person name="Clum A."/>
            <person name="Steindorff A."/>
            <person name="Ohm R."/>
            <person name="Martin F."/>
            <person name="Silar P."/>
            <person name="Natvig D."/>
            <person name="Lalanne C."/>
            <person name="Gautier V."/>
            <person name="Ament-Velasquez S.L."/>
            <person name="Kruys A."/>
            <person name="Hutchinson M.I."/>
            <person name="Powell A.J."/>
            <person name="Barry K."/>
            <person name="Miller A.N."/>
            <person name="Grigoriev I.V."/>
            <person name="Debuchy R."/>
            <person name="Gladieux P."/>
            <person name="Thoren M.H."/>
            <person name="Johannesson H."/>
        </authorList>
    </citation>
    <scope>NUCLEOTIDE SEQUENCE</scope>
    <source>
        <strain evidence="4">SMH4607-1</strain>
    </source>
</reference>
<accession>A0AA40AXZ4</accession>
<dbReference type="InterPro" id="IPR001138">
    <property type="entry name" value="Zn2Cys6_DnaBD"/>
</dbReference>
<dbReference type="InterPro" id="IPR036864">
    <property type="entry name" value="Zn2-C6_fun-type_DNA-bd_sf"/>
</dbReference>
<dbReference type="SMART" id="SM00066">
    <property type="entry name" value="GAL4"/>
    <property type="match status" value="1"/>
</dbReference>
<sequence length="453" mass="49125">MARLRLGYTKSRAGCLRCKQRRCDETRPCKACVRHGVQCSLVTPRSSDGSSSPTPPRQSAAPQSAPPALLPSFTPLPNRSRPIQQRPVQQRPASRNTQADDLAPSVSGSEPASSRASVSAASVSYSAAASPDPFPYFAKFITGQAQDHSENWVSDLELMHHFATSTAHTLLRTEVPEVGAGHIWQIEVPRLAFAHVFLLHQILATSAFHLAHLCPQQRQKYAVQASQHQSLAIQGVRAALANITPENCHALLAVSSLFFVGALAASRPDGHNNPTIDDLIDIFHLVKGIGGVLDTSEAVLRAGPLRHLFYTSGGSNLHRAVSLVTAELNALQPRIHAALADDPARPVIEAEALSFLACIGRSVMNSGSPEYRIIAAWPISMADEFIPLLRRRHQVALVLLAYYCAVMQATEVGYWFTQGWGLSGIQDIERLMVSPWDLDVARVKEWVTGGGDG</sequence>
<dbReference type="Pfam" id="PF11951">
    <property type="entry name" value="Fungal_trans_2"/>
    <property type="match status" value="1"/>
</dbReference>
<dbReference type="GO" id="GO:0008270">
    <property type="term" value="F:zinc ion binding"/>
    <property type="evidence" value="ECO:0007669"/>
    <property type="project" value="InterPro"/>
</dbReference>
<dbReference type="InterPro" id="IPR021858">
    <property type="entry name" value="Fun_TF"/>
</dbReference>
<proteinExistence type="predicted"/>
<gene>
    <name evidence="4" type="ORF">B0H67DRAFT_481487</name>
</gene>
<dbReference type="AlphaFoldDB" id="A0AA40AXZ4"/>
<evidence type="ECO:0000256" key="1">
    <source>
        <dbReference type="ARBA" id="ARBA00023242"/>
    </source>
</evidence>
<dbReference type="PANTHER" id="PTHR47784">
    <property type="entry name" value="STEROL UPTAKE CONTROL PROTEIN 2"/>
    <property type="match status" value="1"/>
</dbReference>
<feature type="region of interest" description="Disordered" evidence="2">
    <location>
        <begin position="42"/>
        <end position="114"/>
    </location>
</feature>